<evidence type="ECO:0000256" key="8">
    <source>
        <dbReference type="ARBA" id="ARBA00033442"/>
    </source>
</evidence>
<dbReference type="OMA" id="ADEAWIN"/>
<dbReference type="Gene3D" id="1.50.10.10">
    <property type="match status" value="1"/>
</dbReference>
<dbReference type="GO" id="GO:0000324">
    <property type="term" value="C:fungal-type vacuole"/>
    <property type="evidence" value="ECO:0007669"/>
    <property type="project" value="TreeGrafter"/>
</dbReference>
<reference evidence="11 12" key="1">
    <citation type="submission" date="2016-04" db="EMBL/GenBank/DDBJ databases">
        <title>Evolutionary innovation and constraint leading to complex multicellularity in the Ascomycota.</title>
        <authorList>
            <person name="Cisse O."/>
            <person name="Nguyen A."/>
            <person name="Hewitt D.A."/>
            <person name="Jedd G."/>
            <person name="Stajich J.E."/>
        </authorList>
    </citation>
    <scope>NUCLEOTIDE SEQUENCE [LARGE SCALE GENOMIC DNA]</scope>
    <source>
        <strain evidence="11 12">DAH-3</strain>
    </source>
</reference>
<dbReference type="EC" id="3.2.1.3" evidence="3"/>
<dbReference type="OrthoDB" id="6123450at2759"/>
<evidence type="ECO:0000256" key="4">
    <source>
        <dbReference type="ARBA" id="ARBA00022801"/>
    </source>
</evidence>
<keyword evidence="7" id="KW-0624">Polysaccharide degradation</keyword>
<comment type="similarity">
    <text evidence="2">Belongs to the glycosyl hydrolase 15 family.</text>
</comment>
<gene>
    <name evidence="11" type="ORF">NEOLI_002937</name>
</gene>
<evidence type="ECO:0000256" key="5">
    <source>
        <dbReference type="ARBA" id="ARBA00023277"/>
    </source>
</evidence>
<dbReference type="STRING" id="1198029.A0A1U7LS35"/>
<dbReference type="AlphaFoldDB" id="A0A1U7LS35"/>
<evidence type="ECO:0000256" key="3">
    <source>
        <dbReference type="ARBA" id="ARBA00012593"/>
    </source>
</evidence>
<dbReference type="EMBL" id="LXFE01000410">
    <property type="protein sequence ID" value="OLL25439.1"/>
    <property type="molecule type" value="Genomic_DNA"/>
</dbReference>
<comment type="catalytic activity">
    <reaction evidence="1">
        <text>Hydrolysis of terminal (1-&gt;4)-linked alpha-D-glucose residues successively from non-reducing ends of the chains with release of beta-D-glucose.</text>
        <dbReference type="EC" id="3.2.1.3"/>
    </reaction>
</comment>
<dbReference type="GO" id="GO:0004339">
    <property type="term" value="F:glucan 1,4-alpha-glucosidase activity"/>
    <property type="evidence" value="ECO:0007669"/>
    <property type="project" value="UniProtKB-EC"/>
</dbReference>
<dbReference type="PRINTS" id="PR00736">
    <property type="entry name" value="GLHYDRLASE15"/>
</dbReference>
<dbReference type="InterPro" id="IPR008928">
    <property type="entry name" value="6-hairpin_glycosidase_sf"/>
</dbReference>
<dbReference type="Proteomes" id="UP000186594">
    <property type="component" value="Unassembled WGS sequence"/>
</dbReference>
<name>A0A1U7LS35_NEOID</name>
<dbReference type="InterPro" id="IPR011613">
    <property type="entry name" value="GH15-like"/>
</dbReference>
<dbReference type="GO" id="GO:0000272">
    <property type="term" value="P:polysaccharide catabolic process"/>
    <property type="evidence" value="ECO:0007669"/>
    <property type="project" value="UniProtKB-KW"/>
</dbReference>
<keyword evidence="6" id="KW-0326">Glycosidase</keyword>
<evidence type="ECO:0000259" key="10">
    <source>
        <dbReference type="Pfam" id="PF00723"/>
    </source>
</evidence>
<organism evidence="11 12">
    <name type="scientific">Neolecta irregularis (strain DAH-3)</name>
    <dbReference type="NCBI Taxonomy" id="1198029"/>
    <lineage>
        <taxon>Eukaryota</taxon>
        <taxon>Fungi</taxon>
        <taxon>Dikarya</taxon>
        <taxon>Ascomycota</taxon>
        <taxon>Taphrinomycotina</taxon>
        <taxon>Neolectales</taxon>
        <taxon>Neolectaceae</taxon>
        <taxon>Neolecta</taxon>
    </lineage>
</organism>
<comment type="caution">
    <text evidence="11">The sequence shown here is derived from an EMBL/GenBank/DDBJ whole genome shotgun (WGS) entry which is preliminary data.</text>
</comment>
<dbReference type="PANTHER" id="PTHR31616:SF9">
    <property type="entry name" value="GLUCOAMYLASE, INTRACELLULAR SPORULATION-SPECIFIC"/>
    <property type="match status" value="1"/>
</dbReference>
<keyword evidence="5" id="KW-0119">Carbohydrate metabolism</keyword>
<dbReference type="PANTHER" id="PTHR31616">
    <property type="entry name" value="TREHALASE"/>
    <property type="match status" value="1"/>
</dbReference>
<sequence>MTLDGSTPYLRDAALSFRDVYQWLEAAYKISGAPQCHLLRPSTAVAFPHIPTPALLSPVYTHAIFKVARYLTMGPAPAEFEEKYRTSHEPSSYHTAENRLPRWAEPREPPRIKWLDGHRIRVMLLSLFLLVGLSTFARDHHSDRVADEAWINSEYEIALDLFQKNIHPPGTSPGTVVASDSKHSPNYWYHWVRDAAIVMDKTLVTLYESPETSTADKDKYENLLKEYVGHEYVIQHTQNPSGNYGYNGQGGGLGEPKFNVDDTAFTDNWGRPQNDGPALRAMTLVRFARAYLSRYSYSTAAISYITELYDSKYPTESVIKADLEYIGHRFDQWYNFDLWEEVTNSLHYFTLQVQRCALIEGALLADVLGDSGAADWYNAISSNITTTLDRFWDPNRGIIRSHEQEIRKSNLDISTLLGILHGSGKVHYQLSQPDSDRIFSTLNKLNASFAHEYALNSGRRYPAIGRYPEDLYYNGNPWFLATLAYAELLYRSLLYWGSTGSVTVTSVSIDFFQAYKPISAEIICGVWKDAESRLGIVQEFATDGIMAEQFDRNTGEQLSATNLTWNYGEYLRTYWARKDASAFADQCN</sequence>
<dbReference type="SUPFAM" id="SSF48208">
    <property type="entry name" value="Six-hairpin glycosidases"/>
    <property type="match status" value="1"/>
</dbReference>
<keyword evidence="12" id="KW-1185">Reference proteome</keyword>
<evidence type="ECO:0000256" key="6">
    <source>
        <dbReference type="ARBA" id="ARBA00023295"/>
    </source>
</evidence>
<evidence type="ECO:0000256" key="7">
    <source>
        <dbReference type="ARBA" id="ARBA00023326"/>
    </source>
</evidence>
<dbReference type="InterPro" id="IPR000165">
    <property type="entry name" value="Glucoamylase"/>
</dbReference>
<accession>A0A1U7LS35</accession>
<evidence type="ECO:0000256" key="2">
    <source>
        <dbReference type="ARBA" id="ARBA00006188"/>
    </source>
</evidence>
<protein>
    <recommendedName>
        <fullName evidence="3">glucan 1,4-alpha-glucosidase</fullName>
        <ecNumber evidence="3">3.2.1.3</ecNumber>
    </recommendedName>
    <alternativeName>
        <fullName evidence="9">1,4-alpha-D-glucan glucohydrolase</fullName>
    </alternativeName>
    <alternativeName>
        <fullName evidence="8">Glucan 1,4-alpha-glucosidase</fullName>
    </alternativeName>
</protein>
<evidence type="ECO:0000313" key="11">
    <source>
        <dbReference type="EMBL" id="OLL25439.1"/>
    </source>
</evidence>
<evidence type="ECO:0000256" key="1">
    <source>
        <dbReference type="ARBA" id="ARBA00001863"/>
    </source>
</evidence>
<feature type="domain" description="GH15-like" evidence="10">
    <location>
        <begin position="157"/>
        <end position="574"/>
    </location>
</feature>
<evidence type="ECO:0000313" key="12">
    <source>
        <dbReference type="Proteomes" id="UP000186594"/>
    </source>
</evidence>
<proteinExistence type="inferred from homology"/>
<dbReference type="InterPro" id="IPR012341">
    <property type="entry name" value="6hp_glycosidase-like_sf"/>
</dbReference>
<keyword evidence="4" id="KW-0378">Hydrolase</keyword>
<evidence type="ECO:0000256" key="9">
    <source>
        <dbReference type="ARBA" id="ARBA00033473"/>
    </source>
</evidence>
<dbReference type="Pfam" id="PF00723">
    <property type="entry name" value="Glyco_hydro_15"/>
    <property type="match status" value="1"/>
</dbReference>